<keyword evidence="1" id="KW-0472">Membrane</keyword>
<keyword evidence="1" id="KW-1133">Transmembrane helix</keyword>
<dbReference type="AlphaFoldDB" id="A0A220UH95"/>
<sequence length="96" mass="9795">MNPFEGVTPSLDVFGAEVNTLVALVLGGLWALAFVGCAFGALIGTGKWAVARHSNRSEEMTEAAGQLKVALIAFGVCAALGVIFAAILFIVGTVQG</sequence>
<accession>A0A220UH95</accession>
<feature type="transmembrane region" description="Helical" evidence="1">
    <location>
        <begin position="20"/>
        <end position="46"/>
    </location>
</feature>
<proteinExistence type="predicted"/>
<name>A0A220UH95_9MICO</name>
<feature type="transmembrane region" description="Helical" evidence="1">
    <location>
        <begin position="67"/>
        <end position="91"/>
    </location>
</feature>
<dbReference type="OrthoDB" id="4951874at2"/>
<dbReference type="RefSeq" id="WP_089066586.1">
    <property type="nucleotide sequence ID" value="NZ_CP022318.1"/>
</dbReference>
<dbReference type="KEGG" id="brv:CFK39_16065"/>
<reference evidence="2 3" key="1">
    <citation type="submission" date="2017-07" db="EMBL/GenBank/DDBJ databases">
        <title>Brachybacterium sp. VR2415.</title>
        <authorList>
            <person name="Tak E.J."/>
            <person name="Bae J.-W."/>
        </authorList>
    </citation>
    <scope>NUCLEOTIDE SEQUENCE [LARGE SCALE GENOMIC DNA]</scope>
    <source>
        <strain evidence="2 3">VR2415</strain>
        <plasmid evidence="2 3">unnamed2</plasmid>
    </source>
</reference>
<evidence type="ECO:0000313" key="3">
    <source>
        <dbReference type="Proteomes" id="UP000198398"/>
    </source>
</evidence>
<protein>
    <submittedName>
        <fullName evidence="2">Uncharacterized protein</fullName>
    </submittedName>
</protein>
<evidence type="ECO:0000256" key="1">
    <source>
        <dbReference type="SAM" id="Phobius"/>
    </source>
</evidence>
<keyword evidence="2" id="KW-0614">Plasmid</keyword>
<dbReference type="EMBL" id="CP022318">
    <property type="protein sequence ID" value="ASK67360.1"/>
    <property type="molecule type" value="Genomic_DNA"/>
</dbReference>
<evidence type="ECO:0000313" key="2">
    <source>
        <dbReference type="EMBL" id="ASK67360.1"/>
    </source>
</evidence>
<geneLocation type="plasmid" evidence="2 3">
    <name>unnamed2</name>
</geneLocation>
<keyword evidence="1" id="KW-0812">Transmembrane</keyword>
<organism evidence="2 3">
    <name type="scientific">Brachybacterium avium</name>
    <dbReference type="NCBI Taxonomy" id="2017485"/>
    <lineage>
        <taxon>Bacteria</taxon>
        <taxon>Bacillati</taxon>
        <taxon>Actinomycetota</taxon>
        <taxon>Actinomycetes</taxon>
        <taxon>Micrococcales</taxon>
        <taxon>Dermabacteraceae</taxon>
        <taxon>Brachybacterium</taxon>
    </lineage>
</organism>
<dbReference type="Proteomes" id="UP000198398">
    <property type="component" value="Plasmid unnamed2"/>
</dbReference>
<gene>
    <name evidence="2" type="ORF">CFK39_16065</name>
</gene>
<keyword evidence="3" id="KW-1185">Reference proteome</keyword>